<proteinExistence type="inferred from homology"/>
<dbReference type="EMBL" id="JAXCGZ010017130">
    <property type="protein sequence ID" value="KAK7068766.1"/>
    <property type="molecule type" value="Genomic_DNA"/>
</dbReference>
<dbReference type="Gene3D" id="3.40.50.1400">
    <property type="match status" value="1"/>
</dbReference>
<evidence type="ECO:0000256" key="1">
    <source>
        <dbReference type="RuleBase" id="RU004185"/>
    </source>
</evidence>
<sequence>MILVPIAFTSDHIETLHELDIEYAEDIGKEVGAECIRRCASPNDHPLFIDALVDVVSQHLQNGHRCSEQFLINCPLCINPSCYASKKWFRYVTKKF</sequence>
<accession>A0AAN8ZU90</accession>
<gene>
    <name evidence="2" type="ORF">SK128_000399</name>
</gene>
<dbReference type="GO" id="GO:0005739">
    <property type="term" value="C:mitochondrion"/>
    <property type="evidence" value="ECO:0007669"/>
    <property type="project" value="TreeGrafter"/>
</dbReference>
<dbReference type="Proteomes" id="UP001381693">
    <property type="component" value="Unassembled WGS sequence"/>
</dbReference>
<reference evidence="2 3" key="1">
    <citation type="submission" date="2023-11" db="EMBL/GenBank/DDBJ databases">
        <title>Halocaridina rubra genome assembly.</title>
        <authorList>
            <person name="Smith C."/>
        </authorList>
    </citation>
    <scope>NUCLEOTIDE SEQUENCE [LARGE SCALE GENOMIC DNA]</scope>
    <source>
        <strain evidence="2">EP-1</strain>
        <tissue evidence="2">Whole</tissue>
    </source>
</reference>
<protein>
    <recommendedName>
        <fullName evidence="4">Ferrochelatase</fullName>
    </recommendedName>
</protein>
<evidence type="ECO:0000313" key="2">
    <source>
        <dbReference type="EMBL" id="KAK7068766.1"/>
    </source>
</evidence>
<evidence type="ECO:0008006" key="4">
    <source>
        <dbReference type="Google" id="ProtNLM"/>
    </source>
</evidence>
<evidence type="ECO:0000313" key="3">
    <source>
        <dbReference type="Proteomes" id="UP001381693"/>
    </source>
</evidence>
<dbReference type="GO" id="GO:0006783">
    <property type="term" value="P:heme biosynthetic process"/>
    <property type="evidence" value="ECO:0007669"/>
    <property type="project" value="InterPro"/>
</dbReference>
<comment type="similarity">
    <text evidence="1">Belongs to the ferrochelatase family.</text>
</comment>
<name>A0AAN8ZU90_HALRR</name>
<comment type="caution">
    <text evidence="2">The sequence shown here is derived from an EMBL/GenBank/DDBJ whole genome shotgun (WGS) entry which is preliminary data.</text>
</comment>
<dbReference type="PANTHER" id="PTHR11108">
    <property type="entry name" value="FERROCHELATASE"/>
    <property type="match status" value="1"/>
</dbReference>
<organism evidence="2 3">
    <name type="scientific">Halocaridina rubra</name>
    <name type="common">Hawaiian red shrimp</name>
    <dbReference type="NCBI Taxonomy" id="373956"/>
    <lineage>
        <taxon>Eukaryota</taxon>
        <taxon>Metazoa</taxon>
        <taxon>Ecdysozoa</taxon>
        <taxon>Arthropoda</taxon>
        <taxon>Crustacea</taxon>
        <taxon>Multicrustacea</taxon>
        <taxon>Malacostraca</taxon>
        <taxon>Eumalacostraca</taxon>
        <taxon>Eucarida</taxon>
        <taxon>Decapoda</taxon>
        <taxon>Pleocyemata</taxon>
        <taxon>Caridea</taxon>
        <taxon>Atyoidea</taxon>
        <taxon>Atyidae</taxon>
        <taxon>Halocaridina</taxon>
    </lineage>
</organism>
<dbReference type="InterPro" id="IPR001015">
    <property type="entry name" value="Ferrochelatase"/>
</dbReference>
<dbReference type="SUPFAM" id="SSF53800">
    <property type="entry name" value="Chelatase"/>
    <property type="match status" value="1"/>
</dbReference>
<dbReference type="PANTHER" id="PTHR11108:SF1">
    <property type="entry name" value="FERROCHELATASE, MITOCHONDRIAL"/>
    <property type="match status" value="1"/>
</dbReference>
<dbReference type="Pfam" id="PF00762">
    <property type="entry name" value="Ferrochelatase"/>
    <property type="match status" value="1"/>
</dbReference>
<dbReference type="AlphaFoldDB" id="A0AAN8ZU90"/>
<dbReference type="GO" id="GO:0004325">
    <property type="term" value="F:ferrochelatase activity"/>
    <property type="evidence" value="ECO:0007669"/>
    <property type="project" value="InterPro"/>
</dbReference>
<keyword evidence="3" id="KW-1185">Reference proteome</keyword>